<dbReference type="AlphaFoldDB" id="A0A6G2D8J7"/>
<proteinExistence type="predicted"/>
<sequence>MTKINELIIDGVKTSSFKCEILVETRPQIIVSSSKTSLLEHDG</sequence>
<protein>
    <submittedName>
        <fullName evidence="1">Phage tail protein</fullName>
    </submittedName>
</protein>
<evidence type="ECO:0000313" key="1">
    <source>
        <dbReference type="EMBL" id="MTV64595.1"/>
    </source>
</evidence>
<dbReference type="Proteomes" id="UP000474228">
    <property type="component" value="Unassembled WGS sequence"/>
</dbReference>
<dbReference type="EMBL" id="WNHJ01001035">
    <property type="protein sequence ID" value="MTV64595.1"/>
    <property type="molecule type" value="Genomic_DNA"/>
</dbReference>
<organism evidence="1 2">
    <name type="scientific">Streptococcus pneumoniae</name>
    <dbReference type="NCBI Taxonomy" id="1313"/>
    <lineage>
        <taxon>Bacteria</taxon>
        <taxon>Bacillati</taxon>
        <taxon>Bacillota</taxon>
        <taxon>Bacilli</taxon>
        <taxon>Lactobacillales</taxon>
        <taxon>Streptococcaceae</taxon>
        <taxon>Streptococcus</taxon>
    </lineage>
</organism>
<accession>A0A6G2D8J7</accession>
<comment type="caution">
    <text evidence="1">The sequence shown here is derived from an EMBL/GenBank/DDBJ whole genome shotgun (WGS) entry which is preliminary data.</text>
</comment>
<name>A0A6G2D8J7_STREE</name>
<reference evidence="1 2" key="1">
    <citation type="submission" date="2019-11" db="EMBL/GenBank/DDBJ databases">
        <title>Growth characteristics of pneumococcus vary with the chemical composition of the capsule and with environmental conditions.</title>
        <authorList>
            <person name="Tothpal A."/>
            <person name="Desobry K."/>
            <person name="Joshi S."/>
            <person name="Wyllie A.L."/>
            <person name="Weinberger D.M."/>
        </authorList>
    </citation>
    <scope>NUCLEOTIDE SEQUENCE [LARGE SCALE GENOMIC DNA]</scope>
    <source>
        <strain evidence="2">pnumococcus22F</strain>
    </source>
</reference>
<evidence type="ECO:0000313" key="2">
    <source>
        <dbReference type="Proteomes" id="UP000474228"/>
    </source>
</evidence>
<feature type="non-terminal residue" evidence="1">
    <location>
        <position position="43"/>
    </location>
</feature>
<gene>
    <name evidence="1" type="ORF">GM539_14780</name>
</gene>